<dbReference type="InterPro" id="IPR036388">
    <property type="entry name" value="WH-like_DNA-bd_sf"/>
</dbReference>
<dbReference type="EMBL" id="JBBHJY010000001">
    <property type="protein sequence ID" value="MEJ6008690.1"/>
    <property type="molecule type" value="Genomic_DNA"/>
</dbReference>
<keyword evidence="1" id="KW-1188">Viral release from host cell</keyword>
<dbReference type="Gene3D" id="3.40.50.300">
    <property type="entry name" value="P-loop containing nucleotide triphosphate hydrolases"/>
    <property type="match status" value="1"/>
</dbReference>
<dbReference type="SUPFAM" id="SSF46689">
    <property type="entry name" value="Homeodomain-like"/>
    <property type="match status" value="1"/>
</dbReference>
<proteinExistence type="predicted"/>
<comment type="caution">
    <text evidence="5">The sequence shown here is derived from an EMBL/GenBank/DDBJ whole genome shotgun (WGS) entry which is preliminary data.</text>
</comment>
<evidence type="ECO:0000259" key="3">
    <source>
        <dbReference type="Pfam" id="PF06056"/>
    </source>
</evidence>
<evidence type="ECO:0000313" key="6">
    <source>
        <dbReference type="Proteomes" id="UP001379235"/>
    </source>
</evidence>
<keyword evidence="6" id="KW-1185">Reference proteome</keyword>
<evidence type="ECO:0000313" key="5">
    <source>
        <dbReference type="EMBL" id="MEJ6008690.1"/>
    </source>
</evidence>
<dbReference type="InterPro" id="IPR009057">
    <property type="entry name" value="Homeodomain-like_sf"/>
</dbReference>
<accession>A0ABU8S4F8</accession>
<dbReference type="Pfam" id="PF06056">
    <property type="entry name" value="Terminase_5"/>
    <property type="match status" value="1"/>
</dbReference>
<dbReference type="InterPro" id="IPR010332">
    <property type="entry name" value="ATPase_terminase-su_N"/>
</dbReference>
<evidence type="ECO:0000256" key="1">
    <source>
        <dbReference type="ARBA" id="ARBA00022612"/>
    </source>
</evidence>
<sequence length="618" mass="69962">MATPTVNSSAVSPPVPFEARRAARSLYWRGWSVTQIAEELGLSPNTVASWKNRGKWDAAPSHVKVNDAIEARLCMLIAKDDKTGKDFKEIDLLGRQLEKTARVERYRGGGSESDLNPNLRNRNSDEAKEKRAATVKEKRRNFLTEEQWEALEKDFHDNLFDHQKLWWEHREDRQRKIKKSRQIGATWYFAREAMMKGRESSLAGEPRNQIFLSASKRQALIFRRYIVAWVRKITGVNLVGGLQDAPMLIDMGEGHEPIELHFLSTSKATAQGEHGDFYCDEFFWIPGFRDLKRVASAMATHTIYKRTYFSSASTVTHEAFPFWNGDEWNEGRKREDQRDFDVSAAALAKGRYMPDGSWQHMVTIQQAIAGGMGKFLDEAELRQQYSEDEFRNLFECEEIDDTASCFPFAMLNPCRVDSFYRWKDFKPAEQRPFGSKPVWIGYDPDKGGRDGAALAIVAPPEKVGGKFRLLEKIGLKGMDFEAQADAIKRQTTKYNVADIGIDTSGAGQAVWELVCKWFMAARRIDYSVSTKAALVMKGQNVMRRGRFEYDAGWHDVSSALMAIRPGLTKGGRQVTYASGRTAAHGHADIAWALLNALINEPLDASEAGQSTSSVEFFE</sequence>
<evidence type="ECO:0000256" key="2">
    <source>
        <dbReference type="SAM" id="MobiDB-lite"/>
    </source>
</evidence>
<dbReference type="InterPro" id="IPR027417">
    <property type="entry name" value="P-loop_NTPase"/>
</dbReference>
<dbReference type="Gene3D" id="3.30.420.240">
    <property type="match status" value="1"/>
</dbReference>
<evidence type="ECO:0000259" key="4">
    <source>
        <dbReference type="Pfam" id="PF17289"/>
    </source>
</evidence>
<dbReference type="Pfam" id="PF17289">
    <property type="entry name" value="Terminase_6C"/>
    <property type="match status" value="1"/>
</dbReference>
<gene>
    <name evidence="5" type="ORF">WG900_02030</name>
</gene>
<organism evidence="5 6">
    <name type="scientific">Novosphingobium aquae</name>
    <dbReference type="NCBI Taxonomy" id="3133435"/>
    <lineage>
        <taxon>Bacteria</taxon>
        <taxon>Pseudomonadati</taxon>
        <taxon>Pseudomonadota</taxon>
        <taxon>Alphaproteobacteria</taxon>
        <taxon>Sphingomonadales</taxon>
        <taxon>Sphingomonadaceae</taxon>
        <taxon>Novosphingobium</taxon>
    </lineage>
</organism>
<dbReference type="RefSeq" id="WP_339964296.1">
    <property type="nucleotide sequence ID" value="NZ_JBBHJY010000001.1"/>
</dbReference>
<feature type="compositionally biased region" description="Basic and acidic residues" evidence="2">
    <location>
        <begin position="122"/>
        <end position="132"/>
    </location>
</feature>
<feature type="domain" description="Terminase ATPase subunit N-terminal" evidence="3">
    <location>
        <begin position="18"/>
        <end position="74"/>
    </location>
</feature>
<feature type="region of interest" description="Disordered" evidence="2">
    <location>
        <begin position="104"/>
        <end position="132"/>
    </location>
</feature>
<dbReference type="InterPro" id="IPR035421">
    <property type="entry name" value="Terminase_6C"/>
</dbReference>
<dbReference type="Pfam" id="PF03237">
    <property type="entry name" value="Terminase_6N"/>
    <property type="match status" value="1"/>
</dbReference>
<dbReference type="Gene3D" id="1.10.10.10">
    <property type="entry name" value="Winged helix-like DNA-binding domain superfamily/Winged helix DNA-binding domain"/>
    <property type="match status" value="1"/>
</dbReference>
<feature type="domain" description="Terminase large subunit gp17-like C-terminal" evidence="4">
    <location>
        <begin position="440"/>
        <end position="599"/>
    </location>
</feature>
<protein>
    <submittedName>
        <fullName evidence="5">Terminase family protein</fullName>
    </submittedName>
</protein>
<dbReference type="Proteomes" id="UP001379235">
    <property type="component" value="Unassembled WGS sequence"/>
</dbReference>
<reference evidence="5 6" key="1">
    <citation type="submission" date="2024-03" db="EMBL/GenBank/DDBJ databases">
        <authorList>
            <person name="Jo J.-H."/>
        </authorList>
    </citation>
    <scope>NUCLEOTIDE SEQUENCE [LARGE SCALE GENOMIC DNA]</scope>
    <source>
        <strain evidence="5 6">AS3R-12</strain>
    </source>
</reference>
<name>A0ABU8S4F8_9SPHN</name>